<gene>
    <name evidence="4" type="primary">proC</name>
    <name evidence="8" type="ORF">AL533_10835</name>
    <name evidence="9" type="ORF">GD578_06685</name>
</gene>
<feature type="domain" description="Pyrroline-5-carboxylate reductase dimerisation" evidence="7">
    <location>
        <begin position="156"/>
        <end position="259"/>
    </location>
</feature>
<dbReference type="Gene3D" id="3.40.50.720">
    <property type="entry name" value="NAD(P)-binding Rossmann-like Domain"/>
    <property type="match status" value="1"/>
</dbReference>
<reference evidence="9 11" key="3">
    <citation type="journal article" date="2021" name="MSphere">
        <title>Complete Genome Sequencing of Acinetobacter baumannii AC1633 and Acinetobacter nosocomialis AC1530 Unveils a Large Multidrug-Resistant Plasmid Encoding the NDM-1 and OXA-58 Carbapenemases.</title>
        <authorList>
            <person name="Alattraqchi A.G."/>
            <person name="Mohd Rani F."/>
            <person name="A. Rahman N.I."/>
            <person name="Ismail S."/>
            <person name="Cleary D.W."/>
            <person name="Clarke S.C."/>
            <person name="Yeo C.C."/>
        </authorList>
    </citation>
    <scope>NUCLEOTIDE SEQUENCE [LARGE SCALE GENOMIC DNA]</scope>
    <source>
        <strain evidence="9 11">AC1530</strain>
    </source>
</reference>
<dbReference type="PIRSF" id="PIRSF000193">
    <property type="entry name" value="Pyrrol-5-carb_rd"/>
    <property type="match status" value="1"/>
</dbReference>
<reference evidence="10" key="1">
    <citation type="submission" date="2017-12" db="EMBL/GenBank/DDBJ databases">
        <title>FDA dAtabase for Regulatory Grade micrObial Sequences (FDA-ARGOS): Supporting development and validation of Infectious Disease Dx tests.</title>
        <authorList>
            <person name="Hoffmann M."/>
            <person name="Allard M."/>
            <person name="Evans P."/>
            <person name="Brown E."/>
            <person name="Tallon L."/>
            <person name="Sadzewicz L."/>
            <person name="Sengamalay N."/>
            <person name="Ott S."/>
            <person name="Godinez A."/>
            <person name="Nagaraj S."/>
            <person name="Vavikolanu K."/>
            <person name="Aluvathingal J."/>
            <person name="Nadendla S."/>
            <person name="Sichtig H."/>
        </authorList>
    </citation>
    <scope>NUCLEOTIDE SEQUENCE [LARGE SCALE GENOMIC DNA]</scope>
    <source>
        <strain evidence="10">FDAARGOS_129</strain>
    </source>
</reference>
<dbReference type="GO" id="GO:0005737">
    <property type="term" value="C:cytoplasm"/>
    <property type="evidence" value="ECO:0007669"/>
    <property type="project" value="UniProtKB-SubCell"/>
</dbReference>
<comment type="function">
    <text evidence="4">Catalyzes the reduction of 1-pyrroline-5-carboxylate (PCA) to L-proline.</text>
</comment>
<dbReference type="PANTHER" id="PTHR11645:SF0">
    <property type="entry name" value="PYRROLINE-5-CARBOXYLATE REDUCTASE 3"/>
    <property type="match status" value="1"/>
</dbReference>
<evidence type="ECO:0000256" key="5">
    <source>
        <dbReference type="PIRSR" id="PIRSR000193-1"/>
    </source>
</evidence>
<organism evidence="8 10">
    <name type="scientific">Acinetobacter nosocomialis</name>
    <dbReference type="NCBI Taxonomy" id="106654"/>
    <lineage>
        <taxon>Bacteria</taxon>
        <taxon>Pseudomonadati</taxon>
        <taxon>Pseudomonadota</taxon>
        <taxon>Gammaproteobacteria</taxon>
        <taxon>Moraxellales</taxon>
        <taxon>Moraxellaceae</taxon>
        <taxon>Acinetobacter</taxon>
        <taxon>Acinetobacter calcoaceticus/baumannii complex</taxon>
    </lineage>
</organism>
<comment type="catalytic activity">
    <reaction evidence="4">
        <text>L-proline + NAD(+) = (S)-1-pyrroline-5-carboxylate + NADH + 2 H(+)</text>
        <dbReference type="Rhea" id="RHEA:14105"/>
        <dbReference type="ChEBI" id="CHEBI:15378"/>
        <dbReference type="ChEBI" id="CHEBI:17388"/>
        <dbReference type="ChEBI" id="CHEBI:57540"/>
        <dbReference type="ChEBI" id="CHEBI:57945"/>
        <dbReference type="ChEBI" id="CHEBI:60039"/>
        <dbReference type="EC" id="1.5.1.2"/>
    </reaction>
</comment>
<dbReference type="KEGG" id="ano:RR32_12155"/>
<comment type="catalytic activity">
    <reaction evidence="4">
        <text>L-proline + NADP(+) = (S)-1-pyrroline-5-carboxylate + NADPH + 2 H(+)</text>
        <dbReference type="Rhea" id="RHEA:14109"/>
        <dbReference type="ChEBI" id="CHEBI:15378"/>
        <dbReference type="ChEBI" id="CHEBI:17388"/>
        <dbReference type="ChEBI" id="CHEBI:57783"/>
        <dbReference type="ChEBI" id="CHEBI:58349"/>
        <dbReference type="ChEBI" id="CHEBI:60039"/>
        <dbReference type="EC" id="1.5.1.2"/>
    </reaction>
</comment>
<reference evidence="8" key="2">
    <citation type="submission" date="2017-12" db="EMBL/GenBank/DDBJ databases">
        <title>FDA dAtabase for Regulatory Grade micrObial Sequences (FDA-ARGOS): Supporting development and validation of Infectious Disease Dx tests.</title>
        <authorList>
            <person name="Campos J."/>
            <person name="Goldberg B."/>
            <person name="Tallon L."/>
            <person name="Sadzewicz L."/>
            <person name="Sengamalay N."/>
            <person name="Ott S."/>
            <person name="Godinez A."/>
            <person name="Nagaraj S."/>
            <person name="Vavikolanu K."/>
            <person name="Aluvathingal J."/>
            <person name="Nadendla S."/>
            <person name="Nandy P."/>
            <person name="Hobson J."/>
            <person name="Sichtig H."/>
        </authorList>
    </citation>
    <scope>NUCLEOTIDE SEQUENCE</scope>
    <source>
        <strain evidence="8">FDAARGOS_129</strain>
    </source>
</reference>
<keyword evidence="3 4" id="KW-0560">Oxidoreductase</keyword>
<protein>
    <recommendedName>
        <fullName evidence="4">Pyrroline-5-carboxylate reductase</fullName>
        <shortName evidence="4">P5C reductase</shortName>
        <shortName evidence="4">P5CR</shortName>
        <ecNumber evidence="4">1.5.1.2</ecNumber>
    </recommendedName>
    <alternativeName>
        <fullName evidence="4">PCA reductase</fullName>
    </alternativeName>
</protein>
<dbReference type="SUPFAM" id="SSF51735">
    <property type="entry name" value="NAD(P)-binding Rossmann-fold domains"/>
    <property type="match status" value="1"/>
</dbReference>
<dbReference type="GO" id="GO:0055129">
    <property type="term" value="P:L-proline biosynthetic process"/>
    <property type="evidence" value="ECO:0007669"/>
    <property type="project" value="UniProtKB-UniRule"/>
</dbReference>
<dbReference type="Gene3D" id="1.10.3730.10">
    <property type="entry name" value="ProC C-terminal domain-like"/>
    <property type="match status" value="1"/>
</dbReference>
<dbReference type="RefSeq" id="WP_002048776.1">
    <property type="nucleotide sequence ID" value="NZ_BBOO01000016.1"/>
</dbReference>
<dbReference type="EMBL" id="CP045560">
    <property type="protein sequence ID" value="QGA43565.1"/>
    <property type="molecule type" value="Genomic_DNA"/>
</dbReference>
<evidence type="ECO:0000313" key="8">
    <source>
        <dbReference type="EMBL" id="AVF44846.1"/>
    </source>
</evidence>
<dbReference type="Proteomes" id="UP000325778">
    <property type="component" value="Chromosome"/>
</dbReference>
<evidence type="ECO:0000256" key="1">
    <source>
        <dbReference type="ARBA" id="ARBA00005525"/>
    </source>
</evidence>
<accession>A0A2L1VIF4</accession>
<evidence type="ECO:0000259" key="7">
    <source>
        <dbReference type="Pfam" id="PF14748"/>
    </source>
</evidence>
<dbReference type="AlphaFoldDB" id="A0A2L1VIF4"/>
<comment type="subcellular location">
    <subcellularLocation>
        <location evidence="4">Cytoplasm</location>
    </subcellularLocation>
</comment>
<dbReference type="EC" id="1.5.1.2" evidence="4"/>
<dbReference type="Proteomes" id="UP000237921">
    <property type="component" value="Chromosome"/>
</dbReference>
<keyword evidence="4" id="KW-0641">Proline biosynthesis</keyword>
<dbReference type="InterPro" id="IPR029036">
    <property type="entry name" value="P5CR_dimer"/>
</dbReference>
<dbReference type="FunFam" id="1.10.3730.10:FF:000001">
    <property type="entry name" value="Pyrroline-5-carboxylate reductase"/>
    <property type="match status" value="1"/>
</dbReference>
<proteinExistence type="inferred from homology"/>
<evidence type="ECO:0000259" key="6">
    <source>
        <dbReference type="Pfam" id="PF03807"/>
    </source>
</evidence>
<keyword evidence="4" id="KW-0028">Amino-acid biosynthesis</keyword>
<dbReference type="InterPro" id="IPR036291">
    <property type="entry name" value="NAD(P)-bd_dom_sf"/>
</dbReference>
<name>A0A2L1VIF4_ACINO</name>
<dbReference type="InterPro" id="IPR028939">
    <property type="entry name" value="P5C_Rdtase_cat_N"/>
</dbReference>
<dbReference type="GO" id="GO:0004735">
    <property type="term" value="F:pyrroline-5-carboxylate reductase activity"/>
    <property type="evidence" value="ECO:0007669"/>
    <property type="project" value="UniProtKB-UniRule"/>
</dbReference>
<feature type="binding site" evidence="5">
    <location>
        <begin position="12"/>
        <end position="17"/>
    </location>
    <ligand>
        <name>NADP(+)</name>
        <dbReference type="ChEBI" id="CHEBI:58349"/>
    </ligand>
</feature>
<evidence type="ECO:0000256" key="3">
    <source>
        <dbReference type="ARBA" id="ARBA00023002"/>
    </source>
</evidence>
<dbReference type="HAMAP" id="MF_01925">
    <property type="entry name" value="P5C_reductase"/>
    <property type="match status" value="1"/>
</dbReference>
<dbReference type="GeneID" id="92795783"/>
<dbReference type="SUPFAM" id="SSF48179">
    <property type="entry name" value="6-phosphogluconate dehydrogenase C-terminal domain-like"/>
    <property type="match status" value="1"/>
</dbReference>
<dbReference type="UniPathway" id="UPA00098">
    <property type="reaction ID" value="UER00361"/>
</dbReference>
<dbReference type="InterPro" id="IPR000304">
    <property type="entry name" value="Pyrroline-COOH_reductase"/>
</dbReference>
<accession>A0A336ACJ1</accession>
<dbReference type="Pfam" id="PF14748">
    <property type="entry name" value="P5CR_dimer"/>
    <property type="match status" value="1"/>
</dbReference>
<evidence type="ECO:0000313" key="9">
    <source>
        <dbReference type="EMBL" id="QGA43565.1"/>
    </source>
</evidence>
<comment type="pathway">
    <text evidence="4">Amino-acid biosynthesis; L-proline biosynthesis; L-proline from L-glutamate 5-semialdehyde: step 1/1.</text>
</comment>
<dbReference type="Pfam" id="PF03807">
    <property type="entry name" value="F420_oxidored"/>
    <property type="match status" value="1"/>
</dbReference>
<evidence type="ECO:0000313" key="10">
    <source>
        <dbReference type="Proteomes" id="UP000237921"/>
    </source>
</evidence>
<sequence length="274" mass="29962">MLNIVQPNICFIGSSNLSLALIGGLVLKGFQKEKINLIEEGKFDNEIILKQKQHEVKKADIVVLLVDPKNLKVILAPLKKWLADKTIVSMMAGINIKQLMNITGSKKVIRIISNPPVLTYTGTHVLIGSEYLEPLDKELVETIYSATGQTYWANSESESDAIIALSGSGPAYFFYILDSMVKTGVSMGLDKQFALDLALQAASGAVDMVRKSNVQPSELCGKVTLANGITESALRMFELGNLSDDIRLALKAAYHRSKEISLEINAEIARHSVN</sequence>
<comment type="similarity">
    <text evidence="1 4">Belongs to the pyrroline-5-carboxylate reductase family.</text>
</comment>
<evidence type="ECO:0000313" key="11">
    <source>
        <dbReference type="Proteomes" id="UP000325778"/>
    </source>
</evidence>
<feature type="domain" description="Pyrroline-5-carboxylate reductase catalytic N-terminal" evidence="6">
    <location>
        <begin position="9"/>
        <end position="93"/>
    </location>
</feature>
<dbReference type="EMBL" id="CP014019">
    <property type="protein sequence ID" value="AVF44846.1"/>
    <property type="molecule type" value="Genomic_DNA"/>
</dbReference>
<evidence type="ECO:0000256" key="4">
    <source>
        <dbReference type="HAMAP-Rule" id="MF_01925"/>
    </source>
</evidence>
<dbReference type="InterPro" id="IPR008927">
    <property type="entry name" value="6-PGluconate_DH-like_C_sf"/>
</dbReference>
<dbReference type="PANTHER" id="PTHR11645">
    <property type="entry name" value="PYRROLINE-5-CARBOXYLATE REDUCTASE"/>
    <property type="match status" value="1"/>
</dbReference>
<evidence type="ECO:0000256" key="2">
    <source>
        <dbReference type="ARBA" id="ARBA00022857"/>
    </source>
</evidence>
<keyword evidence="2 4" id="KW-0521">NADP</keyword>
<keyword evidence="4" id="KW-0963">Cytoplasm</keyword>